<dbReference type="Gene3D" id="3.40.50.2300">
    <property type="match status" value="2"/>
</dbReference>
<keyword evidence="10" id="KW-0067">ATP-binding</keyword>
<keyword evidence="5" id="KW-1003">Cell membrane</keyword>
<dbReference type="FunFam" id="3.30.565.10:FF:000023">
    <property type="entry name" value="PAS domain-containing sensor histidine kinase"/>
    <property type="match status" value="1"/>
</dbReference>
<keyword evidence="14" id="KW-0812">Transmembrane</keyword>
<keyword evidence="12 14" id="KW-0472">Membrane</keyword>
<dbReference type="InterPro" id="IPR003594">
    <property type="entry name" value="HATPase_dom"/>
</dbReference>
<feature type="modified residue" description="4-aspartylphosphate" evidence="13">
    <location>
        <position position="871"/>
    </location>
</feature>
<dbReference type="SMART" id="SM00448">
    <property type="entry name" value="REC"/>
    <property type="match status" value="2"/>
</dbReference>
<dbReference type="InterPro" id="IPR000700">
    <property type="entry name" value="PAS-assoc_C"/>
</dbReference>
<dbReference type="Gene3D" id="6.10.340.10">
    <property type="match status" value="1"/>
</dbReference>
<dbReference type="InterPro" id="IPR001789">
    <property type="entry name" value="Sig_transdc_resp-reg_receiver"/>
</dbReference>
<dbReference type="CDD" id="cd17574">
    <property type="entry name" value="REC_OmpR"/>
    <property type="match status" value="1"/>
</dbReference>
<keyword evidence="21" id="KW-1185">Reference proteome</keyword>
<dbReference type="SMART" id="SM00388">
    <property type="entry name" value="HisKA"/>
    <property type="match status" value="1"/>
</dbReference>
<dbReference type="PROSITE" id="PS50885">
    <property type="entry name" value="HAMP"/>
    <property type="match status" value="1"/>
</dbReference>
<feature type="domain" description="HAMP" evidence="19">
    <location>
        <begin position="352"/>
        <end position="407"/>
    </location>
</feature>
<organism evidence="20 21">
    <name type="scientific">Idiomarina seosinensis</name>
    <dbReference type="NCBI Taxonomy" id="281739"/>
    <lineage>
        <taxon>Bacteria</taxon>
        <taxon>Pseudomonadati</taxon>
        <taxon>Pseudomonadota</taxon>
        <taxon>Gammaproteobacteria</taxon>
        <taxon>Alteromonadales</taxon>
        <taxon>Idiomarinaceae</taxon>
        <taxon>Idiomarina</taxon>
    </lineage>
</organism>
<dbReference type="SMART" id="SM00091">
    <property type="entry name" value="PAS"/>
    <property type="match status" value="1"/>
</dbReference>
<dbReference type="InterPro" id="IPR001610">
    <property type="entry name" value="PAC"/>
</dbReference>
<comment type="caution">
    <text evidence="20">The sequence shown here is derived from an EMBL/GenBank/DDBJ whole genome shotgun (WGS) entry which is preliminary data.</text>
</comment>
<dbReference type="CDD" id="cd00082">
    <property type="entry name" value="HisKA"/>
    <property type="match status" value="1"/>
</dbReference>
<evidence type="ECO:0000313" key="21">
    <source>
        <dbReference type="Proteomes" id="UP000287908"/>
    </source>
</evidence>
<evidence type="ECO:0000313" key="20">
    <source>
        <dbReference type="EMBL" id="RUO75372.1"/>
    </source>
</evidence>
<feature type="domain" description="Histidine kinase" evidence="15">
    <location>
        <begin position="575"/>
        <end position="794"/>
    </location>
</feature>
<dbReference type="OrthoDB" id="9810730at2"/>
<dbReference type="GO" id="GO:0009927">
    <property type="term" value="F:histidine phosphotransfer kinase activity"/>
    <property type="evidence" value="ECO:0007669"/>
    <property type="project" value="TreeGrafter"/>
</dbReference>
<dbReference type="FunFam" id="1.10.287.130:FF:000001">
    <property type="entry name" value="Two-component sensor histidine kinase"/>
    <property type="match status" value="1"/>
</dbReference>
<sequence length="1058" mass="116808">MTPRLKVFVTLILMLLALIGNVVNVPLFFGIHFIFGSVAVIAAIKIVGFWPAIAVAFVSGLYTWQLWGHPYALLTFMLEAGVVGLLFRRGVSNLVIADLGFWLLAGPFVISLAYMGLLGMDGPTAATIGLKQALNGVFNALIAGLIIKLLVLFIQNGKVAWLPSRVRLNELVFHMLVGLTMLSGAVPIILNSYTHKVEQEQMLAEQLQTTLVNVVSEFQQQTQQQVPPLVLLNTALQGANISGIGILDKQGSLQTGAGDLVALTSKNVSPVKRVDNLYIWTPDTNGSLVNRWKKGIYQYRLSVNGVPGVAQLVVELPAASLASQLESERNSSFLILIVLVLLSIFISFLLTRLLLRPLLALNSVSRKLPENIEQQLTTKLPDTRLVEYDELSDSVTTMSQSLRDAFSKLESARSNLELEVAERTKELAKTSSMLSNILEASTELAIIATDTQGTIKLFNSGAQRLLGYTAESVVNKHTPALFHDQAEVAERAKQLAEQLSEHVEGFDVFVVKAHYEGSDIHDWHYITRNGERVPVTLVVTPITDESNKTVGYLGVAQDITERKRMEKMKSEFISTVSHELRTPLTSVSGALGLVLSGSLGHLPEQVETLLNTAHRNSERLSHLINDLLDIEKVAAGQLDFDIQTHRVISLIERIIEENKAYGSERKIKLELVKSVSDVLFKVDEQRLKQIMANLLSNAIKFSPENETVTIDVDTDCDNVVISVTDRGNGIPEAFQHKLFNRFSQADSSDTREKGGTGLGLSITKELVEHMGGSIGFKTKEGEGTRFFFKLPLLKEAAQEAEPHSKQKKQQVQFSEITENARKILVIEDDEDVAKLLKLTLETQNYDVHLQHNGHAALKSLESEHFDLITLDLGLPDINGLEIIRRLRDEAGTADIPIVVVSGKIEKDRLELKTLPPNVEWVSKPIKSDQLLKKVHTQIAKLASPRVLHVEDDVDLSSVIRSMIGEHIELDNVSNLGEARRLLKAHHYDVILLDIGLPDGSGWELVPDLKVANPNTAIIVLTGRDVSKQKSDDVEAVLMKTRLSTEALIDLIHARIDTS</sequence>
<feature type="transmembrane region" description="Helical" evidence="14">
    <location>
        <begin position="34"/>
        <end position="58"/>
    </location>
</feature>
<dbReference type="EC" id="2.7.13.3" evidence="4"/>
<feature type="transmembrane region" description="Helical" evidence="14">
    <location>
        <begin position="70"/>
        <end position="87"/>
    </location>
</feature>
<feature type="domain" description="Response regulatory" evidence="16">
    <location>
        <begin position="822"/>
        <end position="938"/>
    </location>
</feature>
<dbReference type="GO" id="GO:0005886">
    <property type="term" value="C:plasma membrane"/>
    <property type="evidence" value="ECO:0007669"/>
    <property type="project" value="UniProtKB-SubCell"/>
</dbReference>
<dbReference type="InterPro" id="IPR011006">
    <property type="entry name" value="CheY-like_superfamily"/>
</dbReference>
<dbReference type="EMBL" id="PIQF01000003">
    <property type="protein sequence ID" value="RUO75372.1"/>
    <property type="molecule type" value="Genomic_DNA"/>
</dbReference>
<dbReference type="InterPro" id="IPR004358">
    <property type="entry name" value="Sig_transdc_His_kin-like_C"/>
</dbReference>
<dbReference type="Gene3D" id="1.10.287.130">
    <property type="match status" value="1"/>
</dbReference>
<evidence type="ECO:0000259" key="18">
    <source>
        <dbReference type="PROSITE" id="PS50113"/>
    </source>
</evidence>
<dbReference type="RefSeq" id="WP_126785245.1">
    <property type="nucleotide sequence ID" value="NZ_PIQF01000003.1"/>
</dbReference>
<evidence type="ECO:0000256" key="11">
    <source>
        <dbReference type="ARBA" id="ARBA00023012"/>
    </source>
</evidence>
<dbReference type="SUPFAM" id="SSF47384">
    <property type="entry name" value="Homodimeric domain of signal transducing histidine kinase"/>
    <property type="match status" value="1"/>
</dbReference>
<dbReference type="InterPro" id="IPR000014">
    <property type="entry name" value="PAS"/>
</dbReference>
<dbReference type="PANTHER" id="PTHR43047">
    <property type="entry name" value="TWO-COMPONENT HISTIDINE PROTEIN KINASE"/>
    <property type="match status" value="1"/>
</dbReference>
<dbReference type="CDD" id="cd16922">
    <property type="entry name" value="HATPase_EvgS-ArcB-TorS-like"/>
    <property type="match status" value="1"/>
</dbReference>
<dbReference type="InterPro" id="IPR005467">
    <property type="entry name" value="His_kinase_dom"/>
</dbReference>
<dbReference type="PROSITE" id="PS50112">
    <property type="entry name" value="PAS"/>
    <property type="match status" value="1"/>
</dbReference>
<evidence type="ECO:0000256" key="7">
    <source>
        <dbReference type="ARBA" id="ARBA00022679"/>
    </source>
</evidence>
<evidence type="ECO:0000259" key="15">
    <source>
        <dbReference type="PROSITE" id="PS50109"/>
    </source>
</evidence>
<dbReference type="Pfam" id="PF00072">
    <property type="entry name" value="Response_reg"/>
    <property type="match status" value="2"/>
</dbReference>
<dbReference type="GO" id="GO:0045121">
    <property type="term" value="C:membrane raft"/>
    <property type="evidence" value="ECO:0007669"/>
    <property type="project" value="UniProtKB-SubCell"/>
</dbReference>
<dbReference type="GO" id="GO:0000155">
    <property type="term" value="F:phosphorelay sensor kinase activity"/>
    <property type="evidence" value="ECO:0007669"/>
    <property type="project" value="InterPro"/>
</dbReference>
<dbReference type="PROSITE" id="PS50113">
    <property type="entry name" value="PAC"/>
    <property type="match status" value="1"/>
</dbReference>
<dbReference type="AlphaFoldDB" id="A0A432ZDC0"/>
<dbReference type="Gene3D" id="3.30.565.10">
    <property type="entry name" value="Histidine kinase-like ATPase, C-terminal domain"/>
    <property type="match status" value="1"/>
</dbReference>
<dbReference type="SUPFAM" id="SSF55785">
    <property type="entry name" value="PYP-like sensor domain (PAS domain)"/>
    <property type="match status" value="1"/>
</dbReference>
<feature type="domain" description="PAS" evidence="17">
    <location>
        <begin position="430"/>
        <end position="476"/>
    </location>
</feature>
<reference evidence="20 21" key="1">
    <citation type="journal article" date="2011" name="Front. Microbiol.">
        <title>Genomic signatures of strain selection and enhancement in Bacillus atrophaeus var. globigii, a historical biowarfare simulant.</title>
        <authorList>
            <person name="Gibbons H.S."/>
            <person name="Broomall S.M."/>
            <person name="McNew L.A."/>
            <person name="Daligault H."/>
            <person name="Chapman C."/>
            <person name="Bruce D."/>
            <person name="Karavis M."/>
            <person name="Krepps M."/>
            <person name="McGregor P.A."/>
            <person name="Hong C."/>
            <person name="Park K.H."/>
            <person name="Akmal A."/>
            <person name="Feldman A."/>
            <person name="Lin J.S."/>
            <person name="Chang W.E."/>
            <person name="Higgs B.W."/>
            <person name="Demirev P."/>
            <person name="Lindquist J."/>
            <person name="Liem A."/>
            <person name="Fochler E."/>
            <person name="Read T.D."/>
            <person name="Tapia R."/>
            <person name="Johnson S."/>
            <person name="Bishop-Lilly K.A."/>
            <person name="Detter C."/>
            <person name="Han C."/>
            <person name="Sozhamannan S."/>
            <person name="Rosenzweig C.N."/>
            <person name="Skowronski E.W."/>
        </authorList>
    </citation>
    <scope>NUCLEOTIDE SEQUENCE [LARGE SCALE GENOMIC DNA]</scope>
    <source>
        <strain evidence="20 21">CL-SP19</strain>
    </source>
</reference>
<evidence type="ECO:0000256" key="12">
    <source>
        <dbReference type="ARBA" id="ARBA00023136"/>
    </source>
</evidence>
<dbReference type="InterPro" id="IPR036097">
    <property type="entry name" value="HisK_dim/P_sf"/>
</dbReference>
<evidence type="ECO:0000256" key="8">
    <source>
        <dbReference type="ARBA" id="ARBA00022741"/>
    </source>
</evidence>
<evidence type="ECO:0000256" key="1">
    <source>
        <dbReference type="ARBA" id="ARBA00000085"/>
    </source>
</evidence>
<dbReference type="SUPFAM" id="SSF52172">
    <property type="entry name" value="CheY-like"/>
    <property type="match status" value="2"/>
</dbReference>
<dbReference type="GO" id="GO:0005524">
    <property type="term" value="F:ATP binding"/>
    <property type="evidence" value="ECO:0007669"/>
    <property type="project" value="UniProtKB-KW"/>
</dbReference>
<dbReference type="NCBIfam" id="TIGR00229">
    <property type="entry name" value="sensory_box"/>
    <property type="match status" value="1"/>
</dbReference>
<feature type="domain" description="Response regulatory" evidence="16">
    <location>
        <begin position="945"/>
        <end position="1054"/>
    </location>
</feature>
<dbReference type="InterPro" id="IPR003661">
    <property type="entry name" value="HisK_dim/P_dom"/>
</dbReference>
<dbReference type="Pfam" id="PF00989">
    <property type="entry name" value="PAS"/>
    <property type="match status" value="1"/>
</dbReference>
<feature type="transmembrane region" description="Helical" evidence="14">
    <location>
        <begin position="99"/>
        <end position="120"/>
    </location>
</feature>
<accession>A0A432ZDC0</accession>
<dbReference type="PROSITE" id="PS50109">
    <property type="entry name" value="HIS_KIN"/>
    <property type="match status" value="1"/>
</dbReference>
<dbReference type="SMART" id="SM00086">
    <property type="entry name" value="PAC"/>
    <property type="match status" value="1"/>
</dbReference>
<dbReference type="PANTHER" id="PTHR43047:SF72">
    <property type="entry name" value="OSMOSENSING HISTIDINE PROTEIN KINASE SLN1"/>
    <property type="match status" value="1"/>
</dbReference>
<dbReference type="CDD" id="cd00130">
    <property type="entry name" value="PAS"/>
    <property type="match status" value="1"/>
</dbReference>
<dbReference type="PRINTS" id="PR00344">
    <property type="entry name" value="BCTRLSENSOR"/>
</dbReference>
<feature type="transmembrane region" description="Helical" evidence="14">
    <location>
        <begin position="333"/>
        <end position="355"/>
    </location>
</feature>
<keyword evidence="14" id="KW-1133">Transmembrane helix</keyword>
<protein>
    <recommendedName>
        <fullName evidence="4">histidine kinase</fullName>
        <ecNumber evidence="4">2.7.13.3</ecNumber>
    </recommendedName>
</protein>
<comment type="subcellular location">
    <subcellularLocation>
        <location evidence="2">Cell membrane</location>
    </subcellularLocation>
    <subcellularLocation>
        <location evidence="3">Membrane raft</location>
        <topology evidence="3">Multi-pass membrane protein</topology>
    </subcellularLocation>
</comment>
<dbReference type="InterPro" id="IPR036890">
    <property type="entry name" value="HATPase_C_sf"/>
</dbReference>
<dbReference type="Pfam" id="PF00512">
    <property type="entry name" value="HisKA"/>
    <property type="match status" value="1"/>
</dbReference>
<dbReference type="Proteomes" id="UP000287908">
    <property type="component" value="Unassembled WGS sequence"/>
</dbReference>
<evidence type="ECO:0000256" key="4">
    <source>
        <dbReference type="ARBA" id="ARBA00012438"/>
    </source>
</evidence>
<gene>
    <name evidence="20" type="ORF">CWI81_10390</name>
</gene>
<evidence type="ECO:0000259" key="19">
    <source>
        <dbReference type="PROSITE" id="PS50885"/>
    </source>
</evidence>
<evidence type="ECO:0000256" key="14">
    <source>
        <dbReference type="SAM" id="Phobius"/>
    </source>
</evidence>
<keyword evidence="9 20" id="KW-0418">Kinase</keyword>
<keyword evidence="11" id="KW-0902">Two-component regulatory system</keyword>
<feature type="domain" description="PAC" evidence="18">
    <location>
        <begin position="519"/>
        <end position="571"/>
    </location>
</feature>
<evidence type="ECO:0000256" key="2">
    <source>
        <dbReference type="ARBA" id="ARBA00004236"/>
    </source>
</evidence>
<dbReference type="InterPro" id="IPR035965">
    <property type="entry name" value="PAS-like_dom_sf"/>
</dbReference>
<evidence type="ECO:0000256" key="9">
    <source>
        <dbReference type="ARBA" id="ARBA00022777"/>
    </source>
</evidence>
<dbReference type="Pfam" id="PF02518">
    <property type="entry name" value="HATPase_c"/>
    <property type="match status" value="1"/>
</dbReference>
<evidence type="ECO:0000256" key="3">
    <source>
        <dbReference type="ARBA" id="ARBA00004314"/>
    </source>
</evidence>
<dbReference type="PROSITE" id="PS50110">
    <property type="entry name" value="RESPONSE_REGULATORY"/>
    <property type="match status" value="2"/>
</dbReference>
<evidence type="ECO:0000256" key="6">
    <source>
        <dbReference type="ARBA" id="ARBA00022553"/>
    </source>
</evidence>
<keyword evidence="7" id="KW-0808">Transferase</keyword>
<dbReference type="Gene3D" id="3.30.450.20">
    <property type="entry name" value="PAS domain"/>
    <property type="match status" value="1"/>
</dbReference>
<dbReference type="SMART" id="SM00387">
    <property type="entry name" value="HATPase_c"/>
    <property type="match status" value="1"/>
</dbReference>
<dbReference type="GO" id="GO:0006355">
    <property type="term" value="P:regulation of DNA-templated transcription"/>
    <property type="evidence" value="ECO:0007669"/>
    <property type="project" value="InterPro"/>
</dbReference>
<feature type="transmembrane region" description="Helical" evidence="14">
    <location>
        <begin position="171"/>
        <end position="193"/>
    </location>
</feature>
<comment type="catalytic activity">
    <reaction evidence="1">
        <text>ATP + protein L-histidine = ADP + protein N-phospho-L-histidine.</text>
        <dbReference type="EC" id="2.7.13.3"/>
    </reaction>
</comment>
<keyword evidence="8" id="KW-0547">Nucleotide-binding</keyword>
<evidence type="ECO:0000256" key="10">
    <source>
        <dbReference type="ARBA" id="ARBA00022840"/>
    </source>
</evidence>
<feature type="transmembrane region" description="Helical" evidence="14">
    <location>
        <begin position="132"/>
        <end position="151"/>
    </location>
</feature>
<dbReference type="InterPro" id="IPR003660">
    <property type="entry name" value="HAMP_dom"/>
</dbReference>
<feature type="modified residue" description="4-aspartylphosphate" evidence="13">
    <location>
        <position position="993"/>
    </location>
</feature>
<dbReference type="InterPro" id="IPR013767">
    <property type="entry name" value="PAS_fold"/>
</dbReference>
<evidence type="ECO:0000256" key="5">
    <source>
        <dbReference type="ARBA" id="ARBA00022475"/>
    </source>
</evidence>
<dbReference type="SUPFAM" id="SSF55874">
    <property type="entry name" value="ATPase domain of HSP90 chaperone/DNA topoisomerase II/histidine kinase"/>
    <property type="match status" value="1"/>
</dbReference>
<evidence type="ECO:0000256" key="13">
    <source>
        <dbReference type="PROSITE-ProRule" id="PRU00169"/>
    </source>
</evidence>
<keyword evidence="6 13" id="KW-0597">Phosphoprotein</keyword>
<evidence type="ECO:0000259" key="17">
    <source>
        <dbReference type="PROSITE" id="PS50112"/>
    </source>
</evidence>
<proteinExistence type="predicted"/>
<name>A0A432ZDC0_9GAMM</name>
<evidence type="ECO:0000259" key="16">
    <source>
        <dbReference type="PROSITE" id="PS50110"/>
    </source>
</evidence>